<dbReference type="Gene3D" id="1.25.40.20">
    <property type="entry name" value="Ankyrin repeat-containing domain"/>
    <property type="match status" value="3"/>
</dbReference>
<dbReference type="Pfam" id="PF13637">
    <property type="entry name" value="Ank_4"/>
    <property type="match status" value="1"/>
</dbReference>
<dbReference type="AlphaFoldDB" id="A0A1V9YGP2"/>
<evidence type="ECO:0000313" key="2">
    <source>
        <dbReference type="Proteomes" id="UP000243217"/>
    </source>
</evidence>
<reference evidence="1 2" key="1">
    <citation type="journal article" date="2014" name="Genome Biol. Evol.">
        <title>The secreted proteins of Achlya hypogyna and Thraustotheca clavata identify the ancestral oomycete secretome and reveal gene acquisitions by horizontal gene transfer.</title>
        <authorList>
            <person name="Misner I."/>
            <person name="Blouin N."/>
            <person name="Leonard G."/>
            <person name="Richards T.A."/>
            <person name="Lane C.E."/>
        </authorList>
    </citation>
    <scope>NUCLEOTIDE SEQUENCE [LARGE SCALE GENOMIC DNA]</scope>
    <source>
        <strain evidence="1 2">ATCC 34112</strain>
    </source>
</reference>
<dbReference type="EMBL" id="JNBS01003925">
    <property type="protein sequence ID" value="OQR84860.1"/>
    <property type="molecule type" value="Genomic_DNA"/>
</dbReference>
<gene>
    <name evidence="1" type="ORF">THRCLA_10797</name>
</gene>
<dbReference type="InterPro" id="IPR036770">
    <property type="entry name" value="Ankyrin_rpt-contain_sf"/>
</dbReference>
<protein>
    <submittedName>
        <fullName evidence="1">Uncharacterized protein</fullName>
    </submittedName>
</protein>
<dbReference type="OrthoDB" id="68113at2759"/>
<dbReference type="PANTHER" id="PTHR46586">
    <property type="entry name" value="ANKYRIN REPEAT-CONTAINING PROTEIN"/>
    <property type="match status" value="1"/>
</dbReference>
<keyword evidence="2" id="KW-1185">Reference proteome</keyword>
<proteinExistence type="predicted"/>
<accession>A0A1V9YGP2</accession>
<dbReference type="InterPro" id="IPR052050">
    <property type="entry name" value="SecEffector_AnkRepeat"/>
</dbReference>
<name>A0A1V9YGP2_9STRA</name>
<dbReference type="Pfam" id="PF12796">
    <property type="entry name" value="Ank_2"/>
    <property type="match status" value="2"/>
</dbReference>
<dbReference type="PANTHER" id="PTHR46586:SF3">
    <property type="entry name" value="ANKYRIN REPEAT-CONTAINING PROTEIN"/>
    <property type="match status" value="1"/>
</dbReference>
<evidence type="ECO:0000313" key="1">
    <source>
        <dbReference type="EMBL" id="OQR84860.1"/>
    </source>
</evidence>
<comment type="caution">
    <text evidence="1">The sequence shown here is derived from an EMBL/GenBank/DDBJ whole genome shotgun (WGS) entry which is preliminary data.</text>
</comment>
<dbReference type="SUPFAM" id="SSF48403">
    <property type="entry name" value="Ankyrin repeat"/>
    <property type="match status" value="1"/>
</dbReference>
<dbReference type="InterPro" id="IPR002110">
    <property type="entry name" value="Ankyrin_rpt"/>
</dbReference>
<sequence length="531" mass="60031">MSQSWWDVLDAALKDVILAFAGPLTQYLSAHQAPKSIEGERAVWNEAYSSDWPGDLASLPNIFGQRHANVHKMIHSKSMYARYQLLYGPVLRKYPFLNEYEQFDPNNRSSIDVSVPFVLIDEIVMHNCWLEELKTYLNKPIALAHAAAIGGHANLLGYLQTFVDLAQLSYAPNFIAIMDYVAGEGFLDVLEMLHDAGNTYCTVSAMDNAAVNGHLEVVKWLHENRTEGCTSDAFDGALLFGHEDVLKYLQEHSTIGLSHAVVENAIATGNLHAIEVLHTLGTITFSTNAMDLAASHGHFDIVQYLHIRRSEGCTKNAMDLAARHGHINIVKFLHEHRTEGCTVAAMNAAAFNNHLEILSYLHYHRREGCTTLAMDRAAHRGHLKIVKFLHQYRKEGCTTRAIDWAASRGHLDVAQFLMTYRKEGFTYRAILWAATKNHREVLRYLCDSDVTKDHVKHAVAECKVAQRQDKANMIQRISGVEGDDQDILLYNVLLQLPDEENYTDFDVDQMDDDAFEFNEDLTHTLIPTRWP</sequence>
<organism evidence="1 2">
    <name type="scientific">Thraustotheca clavata</name>
    <dbReference type="NCBI Taxonomy" id="74557"/>
    <lineage>
        <taxon>Eukaryota</taxon>
        <taxon>Sar</taxon>
        <taxon>Stramenopiles</taxon>
        <taxon>Oomycota</taxon>
        <taxon>Saprolegniomycetes</taxon>
        <taxon>Saprolegniales</taxon>
        <taxon>Achlyaceae</taxon>
        <taxon>Thraustotheca</taxon>
    </lineage>
</organism>
<dbReference type="STRING" id="74557.A0A1V9YGP2"/>
<dbReference type="Proteomes" id="UP000243217">
    <property type="component" value="Unassembled WGS sequence"/>
</dbReference>